<evidence type="ECO:0000313" key="11">
    <source>
        <dbReference type="EMBL" id="PKD21008.1"/>
    </source>
</evidence>
<dbReference type="InterPro" id="IPR015424">
    <property type="entry name" value="PyrdxlP-dep_Trfase"/>
</dbReference>
<protein>
    <recommendedName>
        <fullName evidence="8">Cysteine desulfurase</fullName>
        <ecNumber evidence="8">2.8.1.7</ecNumber>
    </recommendedName>
</protein>
<dbReference type="PANTHER" id="PTHR43586">
    <property type="entry name" value="CYSTEINE DESULFURASE"/>
    <property type="match status" value="1"/>
</dbReference>
<dbReference type="EC" id="2.8.1.7" evidence="8"/>
<dbReference type="PANTHER" id="PTHR43586:SF8">
    <property type="entry name" value="CYSTEINE DESULFURASE 1, CHLOROPLASTIC"/>
    <property type="match status" value="1"/>
</dbReference>
<dbReference type="RefSeq" id="WP_070052975.1">
    <property type="nucleotide sequence ID" value="NZ_FVZF01000011.1"/>
</dbReference>
<dbReference type="AlphaFoldDB" id="A0A2N0U292"/>
<dbReference type="Proteomes" id="UP000176009">
    <property type="component" value="Unassembled WGS sequence"/>
</dbReference>
<comment type="similarity">
    <text evidence="3 8">Belongs to the class-V pyridoxal-phosphate-dependent aminotransferase family. Csd subfamily.</text>
</comment>
<comment type="cofactor">
    <cofactor evidence="1 7">
        <name>pyridoxal 5'-phosphate</name>
        <dbReference type="ChEBI" id="CHEBI:597326"/>
    </cofactor>
</comment>
<evidence type="ECO:0000256" key="2">
    <source>
        <dbReference type="ARBA" id="ARBA00002824"/>
    </source>
</evidence>
<proteinExistence type="inferred from homology"/>
<evidence type="ECO:0000256" key="3">
    <source>
        <dbReference type="ARBA" id="ARBA00010447"/>
    </source>
</evidence>
<reference evidence="10 12" key="2">
    <citation type="submission" date="2016-09" db="EMBL/GenBank/DDBJ databases">
        <title>Genome Sequence of Salegentibacter salarius,Isolated from a Marine Solar Saltern of the Yellow Sea in South Korea.</title>
        <authorList>
            <person name="Zheng Q."/>
            <person name="Liu Y."/>
        </authorList>
    </citation>
    <scope>NUCLEOTIDE SEQUENCE [LARGE SCALE GENOMIC DNA]</scope>
    <source>
        <strain evidence="10 12">KCTC 12974</strain>
    </source>
</reference>
<dbReference type="Gene3D" id="3.90.1150.10">
    <property type="entry name" value="Aspartate Aminotransferase, domain 1"/>
    <property type="match status" value="1"/>
</dbReference>
<feature type="domain" description="Aminotransferase class V" evidence="9">
    <location>
        <begin position="32"/>
        <end position="400"/>
    </location>
</feature>
<evidence type="ECO:0000259" key="9">
    <source>
        <dbReference type="Pfam" id="PF00266"/>
    </source>
</evidence>
<evidence type="ECO:0000313" key="13">
    <source>
        <dbReference type="Proteomes" id="UP000232533"/>
    </source>
</evidence>
<sequence>MSIATNNIAFNVDEIRKDFPILNREVNGYPLVYFDNAATSQTPKQVMDAIVDYYSNYNANIHRGVHSLSQEATDKYEGARRKIQQHFNAEKAHEIIFTSGTTHGINLVASGFASILKKGDEILVSALEHHSNIVPWQMLCEKTGAILKVIPMNEQGELIYESFEELLSEKTKMVFLNHVSNALGTINPIKKIIDKAHEKGAAVLIDGAQAAPHIKADVQALDVDFYVVSAHKMCGPTGVGILYGKEEWLNKLPPYQGGGEMIATVSFEKTSYAELPHKFEAGTPNICGGIAFGAAIDYMNRIGFEAIARYEDELLDYATLKLQEIEGMKLYGTSREKTAVISFNIEGLHPYDIGTLVDKMGIAVRTGHHCAQPIMDFYKIPGTVRASFSFYNTKEEIDRFIEAVKKAKSMLS</sequence>
<dbReference type="GO" id="GO:0031071">
    <property type="term" value="F:cysteine desulfurase activity"/>
    <property type="evidence" value="ECO:0007669"/>
    <property type="project" value="UniProtKB-UniRule"/>
</dbReference>
<keyword evidence="5 8" id="KW-0663">Pyridoxal phosphate</keyword>
<dbReference type="InterPro" id="IPR020578">
    <property type="entry name" value="Aminotrans_V_PyrdxlP_BS"/>
</dbReference>
<dbReference type="Gene3D" id="3.40.640.10">
    <property type="entry name" value="Type I PLP-dependent aspartate aminotransferase-like (Major domain)"/>
    <property type="match status" value="1"/>
</dbReference>
<dbReference type="EMBL" id="LKTR01000005">
    <property type="protein sequence ID" value="PKD21008.1"/>
    <property type="molecule type" value="Genomic_DNA"/>
</dbReference>
<dbReference type="GO" id="GO:0030170">
    <property type="term" value="F:pyridoxal phosphate binding"/>
    <property type="evidence" value="ECO:0007669"/>
    <property type="project" value="UniProtKB-UniRule"/>
</dbReference>
<dbReference type="InterPro" id="IPR015421">
    <property type="entry name" value="PyrdxlP-dep_Trfase_major"/>
</dbReference>
<evidence type="ECO:0000256" key="8">
    <source>
        <dbReference type="RuleBase" id="RU004506"/>
    </source>
</evidence>
<comment type="catalytic activity">
    <reaction evidence="6 8">
        <text>(sulfur carrier)-H + L-cysteine = (sulfur carrier)-SH + L-alanine</text>
        <dbReference type="Rhea" id="RHEA:43892"/>
        <dbReference type="Rhea" id="RHEA-COMP:14737"/>
        <dbReference type="Rhea" id="RHEA-COMP:14739"/>
        <dbReference type="ChEBI" id="CHEBI:29917"/>
        <dbReference type="ChEBI" id="CHEBI:35235"/>
        <dbReference type="ChEBI" id="CHEBI:57972"/>
        <dbReference type="ChEBI" id="CHEBI:64428"/>
        <dbReference type="EC" id="2.8.1.7"/>
    </reaction>
</comment>
<dbReference type="GO" id="GO:0006534">
    <property type="term" value="P:cysteine metabolic process"/>
    <property type="evidence" value="ECO:0007669"/>
    <property type="project" value="UniProtKB-UniRule"/>
</dbReference>
<dbReference type="EMBL" id="MJBR01000003">
    <property type="protein sequence ID" value="OEY73694.1"/>
    <property type="molecule type" value="Genomic_DNA"/>
</dbReference>
<dbReference type="SUPFAM" id="SSF53383">
    <property type="entry name" value="PLP-dependent transferases"/>
    <property type="match status" value="1"/>
</dbReference>
<comment type="caution">
    <text evidence="11">The sequence shown here is derived from an EMBL/GenBank/DDBJ whole genome shotgun (WGS) entry which is preliminary data.</text>
</comment>
<reference evidence="11 13" key="1">
    <citation type="submission" date="2015-10" db="EMBL/GenBank/DDBJ databases">
        <title>Draft genome sequence of Salegentibacter salinarum KCTC 12975.</title>
        <authorList>
            <person name="Lin W."/>
            <person name="Zheng Q."/>
        </authorList>
    </citation>
    <scope>NUCLEOTIDE SEQUENCE [LARGE SCALE GENOMIC DNA]</scope>
    <source>
        <strain evidence="11 13">KCTC 12974</strain>
    </source>
</reference>
<evidence type="ECO:0000256" key="1">
    <source>
        <dbReference type="ARBA" id="ARBA00001933"/>
    </source>
</evidence>
<dbReference type="InterPro" id="IPR016454">
    <property type="entry name" value="Cysteine_dSase"/>
</dbReference>
<dbReference type="PIRSF" id="PIRSF005572">
    <property type="entry name" value="NifS"/>
    <property type="match status" value="1"/>
</dbReference>
<dbReference type="InterPro" id="IPR010970">
    <property type="entry name" value="Cys_dSase_SufS"/>
</dbReference>
<dbReference type="PROSITE" id="PS00595">
    <property type="entry name" value="AA_TRANSFER_CLASS_5"/>
    <property type="match status" value="1"/>
</dbReference>
<dbReference type="NCBIfam" id="TIGR01979">
    <property type="entry name" value="sufS"/>
    <property type="match status" value="1"/>
</dbReference>
<keyword evidence="12" id="KW-1185">Reference proteome</keyword>
<organism evidence="11 13">
    <name type="scientific">Salegentibacter salarius</name>
    <dbReference type="NCBI Taxonomy" id="435906"/>
    <lineage>
        <taxon>Bacteria</taxon>
        <taxon>Pseudomonadati</taxon>
        <taxon>Bacteroidota</taxon>
        <taxon>Flavobacteriia</taxon>
        <taxon>Flavobacteriales</taxon>
        <taxon>Flavobacteriaceae</taxon>
        <taxon>Salegentibacter</taxon>
    </lineage>
</organism>
<evidence type="ECO:0000256" key="6">
    <source>
        <dbReference type="ARBA" id="ARBA00050776"/>
    </source>
</evidence>
<gene>
    <name evidence="11" type="ORF">APR40_07885</name>
    <name evidence="10" type="ORF">BHS39_07890</name>
</gene>
<accession>A0A2N0U292</accession>
<dbReference type="OrthoDB" id="9804366at2"/>
<evidence type="ECO:0000313" key="10">
    <source>
        <dbReference type="EMBL" id="OEY73694.1"/>
    </source>
</evidence>
<evidence type="ECO:0000256" key="4">
    <source>
        <dbReference type="ARBA" id="ARBA00022679"/>
    </source>
</evidence>
<dbReference type="Proteomes" id="UP000232533">
    <property type="component" value="Unassembled WGS sequence"/>
</dbReference>
<dbReference type="Pfam" id="PF00266">
    <property type="entry name" value="Aminotran_5"/>
    <property type="match status" value="1"/>
</dbReference>
<comment type="function">
    <text evidence="2 8">Catalyzes the removal of elemental sulfur and selenium atoms from L-cysteine, L-cystine, L-selenocysteine, and L-selenocystine to produce L-alanine.</text>
</comment>
<dbReference type="InterPro" id="IPR000192">
    <property type="entry name" value="Aminotrans_V_dom"/>
</dbReference>
<name>A0A2N0U292_9FLAO</name>
<evidence type="ECO:0000256" key="7">
    <source>
        <dbReference type="RuleBase" id="RU004504"/>
    </source>
</evidence>
<keyword evidence="4 8" id="KW-0808">Transferase</keyword>
<dbReference type="InterPro" id="IPR015422">
    <property type="entry name" value="PyrdxlP-dep_Trfase_small"/>
</dbReference>
<dbReference type="CDD" id="cd06453">
    <property type="entry name" value="SufS_like"/>
    <property type="match status" value="1"/>
</dbReference>
<evidence type="ECO:0000313" key="12">
    <source>
        <dbReference type="Proteomes" id="UP000176009"/>
    </source>
</evidence>
<evidence type="ECO:0000256" key="5">
    <source>
        <dbReference type="ARBA" id="ARBA00022898"/>
    </source>
</evidence>